<sequence>MKKFNTILLAVILLANIIFVNTSAFSAASENNSLENRQKTLIALGIMSENSEGVIDNEKQITRAEFAASLAGFLNVNPTLLATSSYYYDVPVDAWYTNAVNTLTEYRIISGDENKMFYPDNVITVNEAVKMVVCLLGYRVFADGKGGYPNGYTATASELGLLDAMPQGTQLTNEHMTILLYNALDIQMTQMDFSGGDVSVSDNGKTLLEYYKNIYEGEGVIESIYGMTSFGSTVSRRSDAVIDGINYTSDDFGSLRDNFGRRVRFYYYDNESEGTRELVYIEPWYTDDVMVISDDDFAGYDSASGVISYYSGNRTLTARLGRDAVIIKNGAVIDTDVSNSLNIDNGELKLIDSNGDGAYDLCCVEELKTVIAKFVNAESRTITYEQVSGDTALKNASMEFPGEAMALTIYSSTGAVVDFNAITSGAVLDIAVSADNSSAVIYINTDTIEGTLESIMHSEAEMSVNGTRYKYYPAMTELYPVNPGDSGIFKLNHYGKIAYFERRASDGETLPVAYLIKAYIFTEGDESCMIKYLDASGEILTKKVSNKVSIDGEKASTERALSVLQNAVGTVIALYINSDDEVIKIDTVTQGSNEDENALVKTLEDNQSNTNGNRWTSSTSTFGKKTVVSDSPIVFVVPPTGSDYEKFKDDADSYRIGALTEMLTNWDYHTECYRLGKSVYSNIVVWYQYKYESPDRNRFIMVEQVAQAVDKDGNIVATIKGYQGATPVSINVSLEDYKIGTTSDCDIILHRGDVITVGAQDKNGNIGTVEVHFDISRNWSGLNQICLGGSMFDRPSYANYDAMYYWLNFNDLQNYTRFIAGCPTEIDGEIMKFKYPPASSADNSGMYTWRQWSLPQDENDWDELAIIENGTPVIVYDMAADCVFEGSVADIMTADMYGCPSQVMLDKYWGEVVAVYVINNNEDAWNRPDEMK</sequence>
<reference evidence="4" key="1">
    <citation type="submission" date="2020-10" db="EMBL/GenBank/DDBJ databases">
        <authorList>
            <person name="Gilroy R."/>
        </authorList>
    </citation>
    <scope>NUCLEOTIDE SEQUENCE</scope>
    <source>
        <strain evidence="4">CHK181-108</strain>
    </source>
</reference>
<evidence type="ECO:0000256" key="2">
    <source>
        <dbReference type="SAM" id="SignalP"/>
    </source>
</evidence>
<organism evidence="4 5">
    <name type="scientific">Candidatus Ornithomonoglobus intestinigallinarum</name>
    <dbReference type="NCBI Taxonomy" id="2840894"/>
    <lineage>
        <taxon>Bacteria</taxon>
        <taxon>Bacillati</taxon>
        <taxon>Bacillota</taxon>
        <taxon>Clostridia</taxon>
        <taxon>Candidatus Ornithomonoglobus</taxon>
    </lineage>
</organism>
<feature type="domain" description="SLH" evidence="3">
    <location>
        <begin position="83"/>
        <end position="146"/>
    </location>
</feature>
<protein>
    <submittedName>
        <fullName evidence="4">S-layer homology domain-containing protein</fullName>
    </submittedName>
</protein>
<gene>
    <name evidence="4" type="ORF">IAA60_01340</name>
</gene>
<feature type="signal peptide" evidence="2">
    <location>
        <begin position="1"/>
        <end position="26"/>
    </location>
</feature>
<name>A0A9D1KQ05_9FIRM</name>
<dbReference type="Pfam" id="PF00395">
    <property type="entry name" value="SLH"/>
    <property type="match status" value="1"/>
</dbReference>
<proteinExistence type="predicted"/>
<accession>A0A9D1KQ05</accession>
<dbReference type="PROSITE" id="PS51272">
    <property type="entry name" value="SLH"/>
    <property type="match status" value="1"/>
</dbReference>
<evidence type="ECO:0000313" key="5">
    <source>
        <dbReference type="Proteomes" id="UP000824165"/>
    </source>
</evidence>
<keyword evidence="2" id="KW-0732">Signal</keyword>
<evidence type="ECO:0000259" key="3">
    <source>
        <dbReference type="PROSITE" id="PS51272"/>
    </source>
</evidence>
<feature type="chain" id="PRO_5038866233" evidence="2">
    <location>
        <begin position="27"/>
        <end position="932"/>
    </location>
</feature>
<evidence type="ECO:0000313" key="4">
    <source>
        <dbReference type="EMBL" id="HIT84526.1"/>
    </source>
</evidence>
<dbReference type="EMBL" id="DVLU01000010">
    <property type="protein sequence ID" value="HIT84526.1"/>
    <property type="molecule type" value="Genomic_DNA"/>
</dbReference>
<comment type="caution">
    <text evidence="4">The sequence shown here is derived from an EMBL/GenBank/DDBJ whole genome shotgun (WGS) entry which is preliminary data.</text>
</comment>
<reference evidence="4" key="2">
    <citation type="journal article" date="2021" name="PeerJ">
        <title>Extensive microbial diversity within the chicken gut microbiome revealed by metagenomics and culture.</title>
        <authorList>
            <person name="Gilroy R."/>
            <person name="Ravi A."/>
            <person name="Getino M."/>
            <person name="Pursley I."/>
            <person name="Horton D.L."/>
            <person name="Alikhan N.F."/>
            <person name="Baker D."/>
            <person name="Gharbi K."/>
            <person name="Hall N."/>
            <person name="Watson M."/>
            <person name="Adriaenssens E.M."/>
            <person name="Foster-Nyarko E."/>
            <person name="Jarju S."/>
            <person name="Secka A."/>
            <person name="Antonio M."/>
            <person name="Oren A."/>
            <person name="Chaudhuri R.R."/>
            <person name="La Ragione R."/>
            <person name="Hildebrand F."/>
            <person name="Pallen M.J."/>
        </authorList>
    </citation>
    <scope>NUCLEOTIDE SEQUENCE</scope>
    <source>
        <strain evidence="4">CHK181-108</strain>
    </source>
</reference>
<keyword evidence="1" id="KW-0677">Repeat</keyword>
<dbReference type="InterPro" id="IPR001119">
    <property type="entry name" value="SLH_dom"/>
</dbReference>
<evidence type="ECO:0000256" key="1">
    <source>
        <dbReference type="ARBA" id="ARBA00022737"/>
    </source>
</evidence>
<dbReference type="Proteomes" id="UP000824165">
    <property type="component" value="Unassembled WGS sequence"/>
</dbReference>
<dbReference type="AlphaFoldDB" id="A0A9D1KQ05"/>